<dbReference type="AlphaFoldDB" id="A0A1G2R329"/>
<evidence type="ECO:0000256" key="1">
    <source>
        <dbReference type="SAM" id="Coils"/>
    </source>
</evidence>
<evidence type="ECO:0000313" key="3">
    <source>
        <dbReference type="Proteomes" id="UP000179258"/>
    </source>
</evidence>
<feature type="coiled-coil region" evidence="1">
    <location>
        <begin position="184"/>
        <end position="211"/>
    </location>
</feature>
<reference evidence="2 3" key="1">
    <citation type="journal article" date="2016" name="Nat. Commun.">
        <title>Thousands of microbial genomes shed light on interconnected biogeochemical processes in an aquifer system.</title>
        <authorList>
            <person name="Anantharaman K."/>
            <person name="Brown C.T."/>
            <person name="Hug L.A."/>
            <person name="Sharon I."/>
            <person name="Castelle C.J."/>
            <person name="Probst A.J."/>
            <person name="Thomas B.C."/>
            <person name="Singh A."/>
            <person name="Wilkins M.J."/>
            <person name="Karaoz U."/>
            <person name="Brodie E.L."/>
            <person name="Williams K.H."/>
            <person name="Hubbard S.S."/>
            <person name="Banfield J.F."/>
        </authorList>
    </citation>
    <scope>NUCLEOTIDE SEQUENCE [LARGE SCALE GENOMIC DNA]</scope>
</reference>
<sequence length="413" mass="48310">MTGQVEAQEELRVIVHPSKWNQWEDICKSVLEEYAQRFWTRFELWVPKKNVRRPPKNPRKDTVYIFVGCTPVRSESARIKSAFGHDLWVSAMGINGFLPSEEGIVISDDNCQELAEVVGRSIYILFWPTVREGYMEPVFRAILDRALFWIFEASDEDRRAYEENRSRGEKDRFAGLFGDWAGAIKATESQLKKNKKIAEELQQSLAKAIESLSVWEEYASMLKARGARDMQTVRDEYDRIMAMSKVKRLKVYSDRLVVFTEMITVCYKNLIFEIGEFRIEIDLSGKGLRMYNLTHPKPDKECNMQHPHVGPDGIPCLGNIKEAIPQFIAQREMGVVVTLSLQYLETLNLDDWRAQRNFFYWPLQGENEEDREKRVRAFEEELKKRRDPKLEENPVPLIDEMYCSQRQEVESVV</sequence>
<keyword evidence="1" id="KW-0175">Coiled coil</keyword>
<dbReference type="EMBL" id="MHTX01000047">
    <property type="protein sequence ID" value="OHA66988.1"/>
    <property type="molecule type" value="Genomic_DNA"/>
</dbReference>
<proteinExistence type="predicted"/>
<evidence type="ECO:0000313" key="2">
    <source>
        <dbReference type="EMBL" id="OHA66988.1"/>
    </source>
</evidence>
<gene>
    <name evidence="2" type="ORF">A3D59_01515</name>
</gene>
<organism evidence="2 3">
    <name type="scientific">Candidatus Wildermuthbacteria bacterium RIFCSPHIGHO2_02_FULL_47_17</name>
    <dbReference type="NCBI Taxonomy" id="1802452"/>
    <lineage>
        <taxon>Bacteria</taxon>
        <taxon>Candidatus Wildermuthiibacteriota</taxon>
    </lineage>
</organism>
<protein>
    <submittedName>
        <fullName evidence="2">Uncharacterized protein</fullName>
    </submittedName>
</protein>
<accession>A0A1G2R329</accession>
<name>A0A1G2R329_9BACT</name>
<dbReference type="Proteomes" id="UP000179258">
    <property type="component" value="Unassembled WGS sequence"/>
</dbReference>
<comment type="caution">
    <text evidence="2">The sequence shown here is derived from an EMBL/GenBank/DDBJ whole genome shotgun (WGS) entry which is preliminary data.</text>
</comment>